<dbReference type="RefSeq" id="WP_086746022.1">
    <property type="nucleotide sequence ID" value="NZ_MWPV01000009.1"/>
</dbReference>
<proteinExistence type="predicted"/>
<name>A0A244CKL7_PSEDV</name>
<reference evidence="1 2" key="1">
    <citation type="submission" date="2017-02" db="EMBL/GenBank/DDBJ databases">
        <title>Pseudoalteromonas ulvae TC14 Genome.</title>
        <authorList>
            <person name="Molmeret M."/>
        </authorList>
    </citation>
    <scope>NUCLEOTIDE SEQUENCE [LARGE SCALE GENOMIC DNA]</scope>
    <source>
        <strain evidence="1">TC14</strain>
    </source>
</reference>
<accession>A0A244CKL7</accession>
<dbReference type="OrthoDB" id="5344363at2"/>
<evidence type="ECO:0000313" key="2">
    <source>
        <dbReference type="Proteomes" id="UP000194841"/>
    </source>
</evidence>
<dbReference type="Gene3D" id="2.30.30.400">
    <property type="entry name" value="Rof-like"/>
    <property type="match status" value="1"/>
</dbReference>
<protein>
    <submittedName>
        <fullName evidence="1">Uncharacterized protein</fullName>
    </submittedName>
</protein>
<gene>
    <name evidence="1" type="ORF">B1199_20585</name>
</gene>
<dbReference type="Proteomes" id="UP000194841">
    <property type="component" value="Unassembled WGS sequence"/>
</dbReference>
<dbReference type="EMBL" id="MWPV01000009">
    <property type="protein sequence ID" value="OUL55879.1"/>
    <property type="molecule type" value="Genomic_DNA"/>
</dbReference>
<keyword evidence="2" id="KW-1185">Reference proteome</keyword>
<dbReference type="Pfam" id="PF07073">
    <property type="entry name" value="ROF"/>
    <property type="match status" value="1"/>
</dbReference>
<organism evidence="1 2">
    <name type="scientific">Pseudoalteromonas ulvae</name>
    <dbReference type="NCBI Taxonomy" id="107327"/>
    <lineage>
        <taxon>Bacteria</taxon>
        <taxon>Pseudomonadati</taxon>
        <taxon>Pseudomonadota</taxon>
        <taxon>Gammaproteobacteria</taxon>
        <taxon>Alteromonadales</taxon>
        <taxon>Pseudoalteromonadaceae</taxon>
        <taxon>Pseudoalteromonas</taxon>
    </lineage>
</organism>
<dbReference type="SUPFAM" id="SSF101744">
    <property type="entry name" value="Rof/RNase P subunit-like"/>
    <property type="match status" value="1"/>
</dbReference>
<evidence type="ECO:0000313" key="1">
    <source>
        <dbReference type="EMBL" id="OUL55879.1"/>
    </source>
</evidence>
<dbReference type="AlphaFoldDB" id="A0A244CKL7"/>
<comment type="caution">
    <text evidence="1">The sequence shown here is derived from an EMBL/GenBank/DDBJ whole genome shotgun (WGS) entry which is preliminary data.</text>
</comment>
<dbReference type="InterPro" id="IPR009778">
    <property type="entry name" value="ROF"/>
</dbReference>
<dbReference type="InterPro" id="IPR023534">
    <property type="entry name" value="Rof/RNase_P-like"/>
</dbReference>
<sequence length="86" mass="9682">MMQCADHDYVEVACLYGYRIQLQLKDQQIVSGYALTTTYQAANDGSDDKVEVLKIQTEQQIVAIALSEISVLTAITKNRFFDVVTF</sequence>
<dbReference type="InterPro" id="IPR038626">
    <property type="entry name" value="Rof-like_sf"/>
</dbReference>